<keyword evidence="2" id="KW-1185">Reference proteome</keyword>
<comment type="caution">
    <text evidence="1">The sequence shown here is derived from an EMBL/GenBank/DDBJ whole genome shotgun (WGS) entry which is preliminary data.</text>
</comment>
<proteinExistence type="predicted"/>
<name>A0ABS6W8L2_9BIFI</name>
<evidence type="ECO:0008006" key="3">
    <source>
        <dbReference type="Google" id="ProtNLM"/>
    </source>
</evidence>
<sequence>MIACSGGGTAIAYDETTHAVTISRHGHEWRTLPGAEAIELADPAAGRSEAVPFAAASRITCERRVFGTGEGVVTRYEGFAAADVAFETFIWVESATGDVVAEWIPLREREGAVAGVRWPAPMDFDRLRGDWTTLITHGQGVMIPNTWPHRPDGIPFGGRYETEGGYMPFFAQLRGDRADGYIAICETPWNAGYAIDHPAGGPYTHIGTWFEPSLGRMDHRRVVRYRCLEGDEASVRGAAKAYRRHADEHGMLRTLAEKAARNPGVDDLPGCMWMHVGAKSHVQPDSEMYDREHPERNDSLVTFEQRARQLRTLRDAGVERLYLHLDGWGQPGYDNQHPDYLPACREAGGWEGLRALADTAHECGYLFGLHDQYRDYYLAAASHDERNAVMLPGGGRPEHARWAGGRQRYLCARLAPDYVARNYTAIAAHGVRLDGTYLDVFTCNEGDECADPAHRMTRRECYGERLRCFEWLLAHGILTSSEEVADWAMPALVFCHYAPYEFQLRGPDAPREGVPVPLQNLVYHDCVVEPWMMDRVEGGEDYMLYALLNGGAPYLIRDAAYAGVDGDLAGAGVRGALAEDIARCRVVADLHRRVGMLEMTDFALIDDDPLRQRTVFADGTRVSVDLGRGTYEIAYPGRTVRG</sequence>
<dbReference type="InterPro" id="IPR043751">
    <property type="entry name" value="DUF5696"/>
</dbReference>
<protein>
    <recommendedName>
        <fullName evidence="3">Endo-alpha-N-acetylgalactosaminidase glycoside hydrolase</fullName>
    </recommendedName>
</protein>
<dbReference type="CDD" id="cd14244">
    <property type="entry name" value="GH_101_like"/>
    <property type="match status" value="1"/>
</dbReference>
<gene>
    <name evidence="1" type="ORF">KIH73_05535</name>
</gene>
<dbReference type="EMBL" id="JAHBBD010000010">
    <property type="protein sequence ID" value="MBW3082838.1"/>
    <property type="molecule type" value="Genomic_DNA"/>
</dbReference>
<organism evidence="1 2">
    <name type="scientific">Bifidobacterium phasiani</name>
    <dbReference type="NCBI Taxonomy" id="2834431"/>
    <lineage>
        <taxon>Bacteria</taxon>
        <taxon>Bacillati</taxon>
        <taxon>Actinomycetota</taxon>
        <taxon>Actinomycetes</taxon>
        <taxon>Bifidobacteriales</taxon>
        <taxon>Bifidobacteriaceae</taxon>
        <taxon>Bifidobacterium</taxon>
    </lineage>
</organism>
<accession>A0ABS6W8L2</accession>
<dbReference type="Pfam" id="PF18952">
    <property type="entry name" value="DUF5696"/>
    <property type="match status" value="1"/>
</dbReference>
<dbReference type="RefSeq" id="WP_219081395.1">
    <property type="nucleotide sequence ID" value="NZ_JAHBBD010000010.1"/>
</dbReference>
<evidence type="ECO:0000313" key="2">
    <source>
        <dbReference type="Proteomes" id="UP000812844"/>
    </source>
</evidence>
<reference evidence="1 2" key="1">
    <citation type="submission" date="2021-05" db="EMBL/GenBank/DDBJ databases">
        <title>Phylogenetic classification of ten novel species belonging to the genus Bifidobacterium comprising B. colchicus sp. nov., B. abeli sp. nov., B. bicoloris sp. nov., B. guerezis sp. nov., B. rosaliae sp. nov., B. santillanensis sp. nov., B. argentati sp. nov., B. amazzoni sp. nov., B. pluviali sp. nov., and B. pinnaculum sp. nov.</title>
        <authorList>
            <person name="Lugli G.A."/>
            <person name="Ruiz Garcia L."/>
            <person name="Margolles A."/>
            <person name="Ventura M."/>
        </authorList>
    </citation>
    <scope>NUCLEOTIDE SEQUENCE [LARGE SCALE GENOMIC DNA]</scope>
    <source>
        <strain evidence="1 2">6T3</strain>
    </source>
</reference>
<evidence type="ECO:0000313" key="1">
    <source>
        <dbReference type="EMBL" id="MBW3082838.1"/>
    </source>
</evidence>
<dbReference type="InterPro" id="IPR025706">
    <property type="entry name" value="Endoa_GalNAc"/>
</dbReference>
<dbReference type="Proteomes" id="UP000812844">
    <property type="component" value="Unassembled WGS sequence"/>
</dbReference>